<feature type="compositionally biased region" description="Basic and acidic residues" evidence="1">
    <location>
        <begin position="1236"/>
        <end position="1256"/>
    </location>
</feature>
<feature type="region of interest" description="Disordered" evidence="1">
    <location>
        <begin position="473"/>
        <end position="522"/>
    </location>
</feature>
<feature type="compositionally biased region" description="Basic and acidic residues" evidence="1">
    <location>
        <begin position="1502"/>
        <end position="1511"/>
    </location>
</feature>
<dbReference type="Proteomes" id="UP000594454">
    <property type="component" value="Chromosome 3"/>
</dbReference>
<feature type="compositionally biased region" description="Polar residues" evidence="1">
    <location>
        <begin position="1378"/>
        <end position="1405"/>
    </location>
</feature>
<name>A0A7R8URS7_HERIL</name>
<feature type="region of interest" description="Disordered" evidence="1">
    <location>
        <begin position="432"/>
        <end position="453"/>
    </location>
</feature>
<feature type="compositionally biased region" description="Low complexity" evidence="1">
    <location>
        <begin position="1353"/>
        <end position="1373"/>
    </location>
</feature>
<keyword evidence="3" id="KW-1185">Reference proteome</keyword>
<accession>A0A7R8URS7</accession>
<gene>
    <name evidence="2" type="ORF">HERILL_LOCUS8572</name>
</gene>
<feature type="region of interest" description="Disordered" evidence="1">
    <location>
        <begin position="168"/>
        <end position="233"/>
    </location>
</feature>
<feature type="region of interest" description="Disordered" evidence="1">
    <location>
        <begin position="247"/>
        <end position="309"/>
    </location>
</feature>
<feature type="compositionally biased region" description="Low complexity" evidence="1">
    <location>
        <begin position="1532"/>
        <end position="1548"/>
    </location>
</feature>
<feature type="compositionally biased region" description="Low complexity" evidence="1">
    <location>
        <begin position="1512"/>
        <end position="1523"/>
    </location>
</feature>
<organism evidence="2 3">
    <name type="scientific">Hermetia illucens</name>
    <name type="common">Black soldier fly</name>
    <dbReference type="NCBI Taxonomy" id="343691"/>
    <lineage>
        <taxon>Eukaryota</taxon>
        <taxon>Metazoa</taxon>
        <taxon>Ecdysozoa</taxon>
        <taxon>Arthropoda</taxon>
        <taxon>Hexapoda</taxon>
        <taxon>Insecta</taxon>
        <taxon>Pterygota</taxon>
        <taxon>Neoptera</taxon>
        <taxon>Endopterygota</taxon>
        <taxon>Diptera</taxon>
        <taxon>Brachycera</taxon>
        <taxon>Stratiomyomorpha</taxon>
        <taxon>Stratiomyidae</taxon>
        <taxon>Hermetiinae</taxon>
        <taxon>Hermetia</taxon>
    </lineage>
</organism>
<evidence type="ECO:0000313" key="2">
    <source>
        <dbReference type="EMBL" id="CAD7085751.1"/>
    </source>
</evidence>
<dbReference type="EMBL" id="LR899011">
    <property type="protein sequence ID" value="CAD7085751.1"/>
    <property type="molecule type" value="Genomic_DNA"/>
</dbReference>
<feature type="compositionally biased region" description="Basic and acidic residues" evidence="1">
    <location>
        <begin position="259"/>
        <end position="268"/>
    </location>
</feature>
<feature type="compositionally biased region" description="Basic and acidic residues" evidence="1">
    <location>
        <begin position="1453"/>
        <end position="1470"/>
    </location>
</feature>
<feature type="compositionally biased region" description="Polar residues" evidence="1">
    <location>
        <begin position="1214"/>
        <end position="1223"/>
    </location>
</feature>
<feature type="compositionally biased region" description="Polar residues" evidence="1">
    <location>
        <begin position="473"/>
        <end position="484"/>
    </location>
</feature>
<feature type="compositionally biased region" description="Basic and acidic residues" evidence="1">
    <location>
        <begin position="220"/>
        <end position="233"/>
    </location>
</feature>
<proteinExistence type="predicted"/>
<sequence>MEVAIGSNGSPPFQREVREWQRVDPNTGALLTGRLEADRWITGPQNAYGKVVDSQNVSQPNGIQHTQRKQLEVLQARTSSGSLQVVRAQTQTVQMSSSRWSSSSLSGGTKTTQSLAGQRFSIPLHMITNGGNHAMTNGNHESHHVSHNSNGSNHQFITEPSLKLSSLMKNSVASSSSSSRSSPRSPTMFGSSVSQRHHHDVTQPTTVRSTDRVGGSSYEAHSHKPHDLDLRHSEKDTLDKDRLQHLHRGRSISNDDLASSDHWDHHGEQVNGDDSSDWRRVSKIRRSFQSPKSSSPPKSSRPLDLPENSVSVSRIRQELENCRRLSTAMRNNHVDLVALDSILNGDDGSATPETDPKSKKNTFLTAESLKEIRGKLKKLSDESLYKEDFITQNDPEKSKTYDECQEEFTVAKPAVMQDAKIVHQPTLQIRSKADTSHNTNSLENRTRHRDTTSSEWYLRRKSYGFEKMVPPSTSMFRQESSTDSGIGRSGELASWSPTENTPRGTVITFGNGGSSSPKTSVTLMNPGPVKRYKEIFDPQNESMEIKRHSIAVDESKYVRDNLRNGFDAKTSINLNGFYSREIDSTQSTVFDDNGKRQKRVEFCKTEVHFAAESGRVNIVETDGKPPPTNNFRRRRRSSGGPISNAYLEAINSGKPIIHFGDNCKTQYEQTPQNTLVEESNNVTVITNGTPDVIIPCTVQEEEAESLSDEISIRGILKNKPVKPKPYHLGENIESSESLWGVRLRPVSAEFSGTKIEDTPGERVRIVEERKDGAGYSTKINLSLSNSPRSWEAPDLRSHSSDLSVSFNPHFQDRRKSTHFENLSDSLKSTSLIMRTIRSQSCYDESSFRLHIPHLQNQPVSSEIFNTNEKYIGISSNLCPSSRLVPKSNSISKSNSMNSISFGDTKTRIPGFTRDFLNNKDHFTEDDVSSHSSKTVSSSSFSSTSSASFQYERAVKCDQVEVTHADNEFLKGDSSEFSNRERKPVAAPRIKVIGSSNAVSHQLSQLRRMYDAAEADSDDDSSAKADEEVKLYLGYSSTASSMEEKTTELSGSWSRIKAKRASVKQQIKSDLKELPKSNVMTIELHSPTVTMQRNSREISKPTFHEIPTPQPRQSVKTAEIKQRILEETQVDTESLLRNKFQNEPAKDDTPLKIETGGTRKLRDHELLYFGVKLSNPNERVRKTNTSTSSDKYKKANEQLIEITKTKTITAEGTNGQKWKLSSDTPDLLRHSPATTSDAEKEIESIPEKSEIAKETNNRLKQGPVYENLQKPSSYNRRRDLERDEMILKEMNKEAEQALQAISTDKSSRDHHRRNSQRSSKPLETIDEKRSSKHVQKEAKSTPNHNSEIQRRRSCCSNRSSSISSTESLSRLSGSFRSKAAQNNEYVNMQPSNKKRTSVNNKDCPSKTQHRSSSRENHRTTASSSEDLHNGGNVHGHSSDETLRRSRRMKPTSSSRDKERDRIVVKIDENQRITRSTVKTTEDRTKSHKGSGDSTVKGGSLRSSKGEKTDKTGTTKSKVSSTRSSNDSHKMSRSKPTSAVVPSSTSSSSKRSSRHHTRK</sequence>
<feature type="region of interest" description="Disordered" evidence="1">
    <location>
        <begin position="1294"/>
        <end position="1557"/>
    </location>
</feature>
<feature type="compositionally biased region" description="Basic and acidic residues" evidence="1">
    <location>
        <begin position="1322"/>
        <end position="1338"/>
    </location>
</feature>
<feature type="region of interest" description="Disordered" evidence="1">
    <location>
        <begin position="621"/>
        <end position="642"/>
    </location>
</feature>
<reference evidence="2 3" key="1">
    <citation type="submission" date="2020-11" db="EMBL/GenBank/DDBJ databases">
        <authorList>
            <person name="Wallbank WR R."/>
            <person name="Pardo Diaz C."/>
            <person name="Kozak K."/>
            <person name="Martin S."/>
            <person name="Jiggins C."/>
            <person name="Moest M."/>
            <person name="Warren A I."/>
            <person name="Generalovic N T."/>
            <person name="Byers J.R.P. K."/>
            <person name="Montejo-Kovacevich G."/>
            <person name="Yen C E."/>
        </authorList>
    </citation>
    <scope>NUCLEOTIDE SEQUENCE [LARGE SCALE GENOMIC DNA]</scope>
</reference>
<feature type="region of interest" description="Disordered" evidence="1">
    <location>
        <begin position="128"/>
        <end position="156"/>
    </location>
</feature>
<feature type="region of interest" description="Disordered" evidence="1">
    <location>
        <begin position="1214"/>
        <end position="1277"/>
    </location>
</feature>
<evidence type="ECO:0000313" key="3">
    <source>
        <dbReference type="Proteomes" id="UP000594454"/>
    </source>
</evidence>
<feature type="compositionally biased region" description="Low complexity" evidence="1">
    <location>
        <begin position="174"/>
        <end position="186"/>
    </location>
</feature>
<feature type="compositionally biased region" description="Low complexity" evidence="1">
    <location>
        <begin position="290"/>
        <end position="300"/>
    </location>
</feature>
<evidence type="ECO:0000256" key="1">
    <source>
        <dbReference type="SAM" id="MobiDB-lite"/>
    </source>
</evidence>
<dbReference type="OrthoDB" id="8197951at2759"/>
<protein>
    <submittedName>
        <fullName evidence="2">Uncharacterized protein</fullName>
    </submittedName>
</protein>